<sequence>MNWDRVNSLLNAFKKLNRSLQVQELKAIECKQPEYKFVIAYFFKELKNKTSIALMNKFGVRDDGNRQEFELKIIEEIKRSGLLFRNIKNEFQYEFYDELINGPAGGVVLAMQFRCDDFDVIFDRLCECKVLEIQFMRNNLEHVIRKLLSGGVLNDFGLRICEELQGDIYQSIKEDINSGKYDSKENYHPFYSNERLKEAVDKRNDVNAYKLLCLRDVCDQYYILNRLFTFYEKGIIRNYGCILGYNIKIDLNIFEKFINANKLIGREIFVFLSNFTALVPADILRIVDIKMVGYLDPFLRKKCSILLPKGYYEIDLRTEQIFLDGMSDESGSKDTIIPEEGQVKRENT</sequence>
<dbReference type="InParanoid" id="L7JV25"/>
<evidence type="ECO:0000256" key="1">
    <source>
        <dbReference type="SAM" id="MobiDB-lite"/>
    </source>
</evidence>
<gene>
    <name evidence="2" type="ORF">THOM_1714</name>
</gene>
<feature type="region of interest" description="Disordered" evidence="1">
    <location>
        <begin position="329"/>
        <end position="348"/>
    </location>
</feature>
<proteinExistence type="predicted"/>
<evidence type="ECO:0000313" key="3">
    <source>
        <dbReference type="Proteomes" id="UP000011185"/>
    </source>
</evidence>
<dbReference type="EMBL" id="JH993971">
    <property type="protein sequence ID" value="ELQ75328.1"/>
    <property type="molecule type" value="Genomic_DNA"/>
</dbReference>
<dbReference type="VEuPathDB" id="MicrosporidiaDB:THOM_1714"/>
<dbReference type="HOGENOM" id="CLU_797368_0_0_1"/>
<dbReference type="AlphaFoldDB" id="L7JV25"/>
<organism evidence="2 3">
    <name type="scientific">Trachipleistophora hominis</name>
    <name type="common">Microsporidian parasite</name>
    <dbReference type="NCBI Taxonomy" id="72359"/>
    <lineage>
        <taxon>Eukaryota</taxon>
        <taxon>Fungi</taxon>
        <taxon>Fungi incertae sedis</taxon>
        <taxon>Microsporidia</taxon>
        <taxon>Pleistophoridae</taxon>
        <taxon>Trachipleistophora</taxon>
    </lineage>
</organism>
<name>L7JV25_TRAHO</name>
<accession>L7JV25</accession>
<reference evidence="2 3" key="1">
    <citation type="journal article" date="2012" name="PLoS Pathog.">
        <title>The genome of the obligate intracellular parasite Trachipleistophora hominis: new insights into microsporidian genome dynamics and reductive evolution.</title>
        <authorList>
            <person name="Heinz E."/>
            <person name="Williams T.A."/>
            <person name="Nakjang S."/>
            <person name="Noel C.J."/>
            <person name="Swan D.C."/>
            <person name="Goldberg A.V."/>
            <person name="Harris S.R."/>
            <person name="Weinmaier T."/>
            <person name="Markert S."/>
            <person name="Becher D."/>
            <person name="Bernhardt J."/>
            <person name="Dagan T."/>
            <person name="Hacker C."/>
            <person name="Lucocq J.M."/>
            <person name="Schweder T."/>
            <person name="Rattei T."/>
            <person name="Hall N."/>
            <person name="Hirt R.P."/>
            <person name="Embley T.M."/>
        </authorList>
    </citation>
    <scope>NUCLEOTIDE SEQUENCE [LARGE SCALE GENOMIC DNA]</scope>
</reference>
<protein>
    <submittedName>
        <fullName evidence="2">Uncharacterized protein</fullName>
    </submittedName>
</protein>
<keyword evidence="3" id="KW-1185">Reference proteome</keyword>
<dbReference type="Proteomes" id="UP000011185">
    <property type="component" value="Unassembled WGS sequence"/>
</dbReference>
<evidence type="ECO:0000313" key="2">
    <source>
        <dbReference type="EMBL" id="ELQ75328.1"/>
    </source>
</evidence>